<dbReference type="PANTHER" id="PTHR28002">
    <property type="entry name" value="MIOREX COMPLEX COMPONENT 11"/>
    <property type="match status" value="1"/>
</dbReference>
<keyword evidence="2" id="KW-1185">Reference proteome</keyword>
<sequence>MLMCFVDTRRVRSCLLPSFALHPPITRSPVYRCSKSSFFVLATPATSPDDNMCFDDRDTYTTRTYVANGARCSEEYTRPRDGMTWRRRNGLGGSYYPSRYYSRQPRRRYMENALASRNRYSGYGGCSQRHSYPPLGYPQCSGYPQAVVPRGYAGYSSGYGRYYPDNRVAMPRHAAVRSYYNTVPSYGYAAQAYVYPPGPSAATTTTTYHVTNSHAGAGTSYARQHVAPAREDYQMENRRVATERGAYDARAIKPADARSDDPFWCMERNGEWHLRTYYQIENECHPGRWVMDAEVGFLVFHRA</sequence>
<name>A0A6A5QUY1_AMPQU</name>
<evidence type="ECO:0000313" key="2">
    <source>
        <dbReference type="Proteomes" id="UP000800096"/>
    </source>
</evidence>
<accession>A0A6A5QUY1</accession>
<protein>
    <submittedName>
        <fullName evidence="1">Uncharacterized protein</fullName>
    </submittedName>
</protein>
<dbReference type="AlphaFoldDB" id="A0A6A5QUY1"/>
<dbReference type="GO" id="GO:0005739">
    <property type="term" value="C:mitochondrion"/>
    <property type="evidence" value="ECO:0007669"/>
    <property type="project" value="TreeGrafter"/>
</dbReference>
<reference evidence="1" key="1">
    <citation type="journal article" date="2020" name="Stud. Mycol.">
        <title>101 Dothideomycetes genomes: a test case for predicting lifestyles and emergence of pathogens.</title>
        <authorList>
            <person name="Haridas S."/>
            <person name="Albert R."/>
            <person name="Binder M."/>
            <person name="Bloem J."/>
            <person name="Labutti K."/>
            <person name="Salamov A."/>
            <person name="Andreopoulos B."/>
            <person name="Baker S."/>
            <person name="Barry K."/>
            <person name="Bills G."/>
            <person name="Bluhm B."/>
            <person name="Cannon C."/>
            <person name="Castanera R."/>
            <person name="Culley D."/>
            <person name="Daum C."/>
            <person name="Ezra D."/>
            <person name="Gonzalez J."/>
            <person name="Henrissat B."/>
            <person name="Kuo A."/>
            <person name="Liang C."/>
            <person name="Lipzen A."/>
            <person name="Lutzoni F."/>
            <person name="Magnuson J."/>
            <person name="Mondo S."/>
            <person name="Nolan M."/>
            <person name="Ohm R."/>
            <person name="Pangilinan J."/>
            <person name="Park H.-J."/>
            <person name="Ramirez L."/>
            <person name="Alfaro M."/>
            <person name="Sun H."/>
            <person name="Tritt A."/>
            <person name="Yoshinaga Y."/>
            <person name="Zwiers L.-H."/>
            <person name="Turgeon B."/>
            <person name="Goodwin S."/>
            <person name="Spatafora J."/>
            <person name="Crous P."/>
            <person name="Grigoriev I."/>
        </authorList>
    </citation>
    <scope>NUCLEOTIDE SEQUENCE</scope>
    <source>
        <strain evidence="1">HMLAC05119</strain>
    </source>
</reference>
<dbReference type="EMBL" id="ML979133">
    <property type="protein sequence ID" value="KAF1918620.1"/>
    <property type="molecule type" value="Genomic_DNA"/>
</dbReference>
<organism evidence="1 2">
    <name type="scientific">Ampelomyces quisqualis</name>
    <name type="common">Powdery mildew agent</name>
    <dbReference type="NCBI Taxonomy" id="50730"/>
    <lineage>
        <taxon>Eukaryota</taxon>
        <taxon>Fungi</taxon>
        <taxon>Dikarya</taxon>
        <taxon>Ascomycota</taxon>
        <taxon>Pezizomycotina</taxon>
        <taxon>Dothideomycetes</taxon>
        <taxon>Pleosporomycetidae</taxon>
        <taxon>Pleosporales</taxon>
        <taxon>Pleosporineae</taxon>
        <taxon>Phaeosphaeriaceae</taxon>
        <taxon>Ampelomyces</taxon>
    </lineage>
</organism>
<dbReference type="Proteomes" id="UP000800096">
    <property type="component" value="Unassembled WGS sequence"/>
</dbReference>
<dbReference type="InterPro" id="IPR018811">
    <property type="entry name" value="MRX11"/>
</dbReference>
<dbReference type="PANTHER" id="PTHR28002:SF1">
    <property type="entry name" value="MIOREX COMPLEX COMPONENT 11"/>
    <property type="match status" value="1"/>
</dbReference>
<dbReference type="OrthoDB" id="5194044at2759"/>
<gene>
    <name evidence="1" type="ORF">BDU57DRAFT_511318</name>
</gene>
<evidence type="ECO:0000313" key="1">
    <source>
        <dbReference type="EMBL" id="KAF1918620.1"/>
    </source>
</evidence>
<proteinExistence type="predicted"/>